<evidence type="ECO:0000313" key="1">
    <source>
        <dbReference type="EMBL" id="CEG43329.1"/>
    </source>
</evidence>
<dbReference type="GeneID" id="36408586"/>
<keyword evidence="1" id="KW-0548">Nucleotidyltransferase</keyword>
<dbReference type="OrthoDB" id="128532at2759"/>
<evidence type="ECO:0000313" key="2">
    <source>
        <dbReference type="Proteomes" id="UP000054928"/>
    </source>
</evidence>
<name>A0A0P1AP75_PLAHL</name>
<accession>A0A0P1AP75</accession>
<dbReference type="Proteomes" id="UP000054928">
    <property type="component" value="Unassembled WGS sequence"/>
</dbReference>
<proteinExistence type="predicted"/>
<protein>
    <submittedName>
        <fullName evidence="1">Reverse transcriptase</fullName>
    </submittedName>
</protein>
<sequence length="127" mass="14053">MTGEEDGDVCLEAMPADDALLELDEMSLEELGSALKAGDLAKAVIARPDDEINSSSLLDEAVWEETKRVLNAQSESSILRNPSDPYYTLVKEFQDVVSKDSPWVLPPNRGVRHEIDLVPGNKYCVLY</sequence>
<dbReference type="GO" id="GO:0003964">
    <property type="term" value="F:RNA-directed DNA polymerase activity"/>
    <property type="evidence" value="ECO:0007669"/>
    <property type="project" value="UniProtKB-KW"/>
</dbReference>
<keyword evidence="2" id="KW-1185">Reference proteome</keyword>
<reference evidence="2" key="1">
    <citation type="submission" date="2014-09" db="EMBL/GenBank/DDBJ databases">
        <authorList>
            <person name="Sharma Rahul"/>
            <person name="Thines Marco"/>
        </authorList>
    </citation>
    <scope>NUCLEOTIDE SEQUENCE [LARGE SCALE GENOMIC DNA]</scope>
</reference>
<keyword evidence="1" id="KW-0808">Transferase</keyword>
<dbReference type="RefSeq" id="XP_024579698.1">
    <property type="nucleotide sequence ID" value="XM_024729308.1"/>
</dbReference>
<organism evidence="1 2">
    <name type="scientific">Plasmopara halstedii</name>
    <name type="common">Downy mildew of sunflower</name>
    <dbReference type="NCBI Taxonomy" id="4781"/>
    <lineage>
        <taxon>Eukaryota</taxon>
        <taxon>Sar</taxon>
        <taxon>Stramenopiles</taxon>
        <taxon>Oomycota</taxon>
        <taxon>Peronosporomycetes</taxon>
        <taxon>Peronosporales</taxon>
        <taxon>Peronosporaceae</taxon>
        <taxon>Plasmopara</taxon>
    </lineage>
</organism>
<dbReference type="EMBL" id="CCYD01000653">
    <property type="protein sequence ID" value="CEG43329.1"/>
    <property type="molecule type" value="Genomic_DNA"/>
</dbReference>
<keyword evidence="1" id="KW-0695">RNA-directed DNA polymerase</keyword>
<dbReference type="AlphaFoldDB" id="A0A0P1AP75"/>